<feature type="compositionally biased region" description="Low complexity" evidence="1">
    <location>
        <begin position="73"/>
        <end position="87"/>
    </location>
</feature>
<feature type="compositionally biased region" description="Basic residues" evidence="1">
    <location>
        <begin position="39"/>
        <end position="49"/>
    </location>
</feature>
<comment type="caution">
    <text evidence="2">The sequence shown here is derived from an EMBL/GenBank/DDBJ whole genome shotgun (WGS) entry which is preliminary data.</text>
</comment>
<dbReference type="GO" id="GO:0000122">
    <property type="term" value="P:negative regulation of transcription by RNA polymerase II"/>
    <property type="evidence" value="ECO:0007669"/>
    <property type="project" value="TreeGrafter"/>
</dbReference>
<dbReference type="GO" id="GO:0000977">
    <property type="term" value="F:RNA polymerase II transcription regulatory region sequence-specific DNA binding"/>
    <property type="evidence" value="ECO:0007669"/>
    <property type="project" value="TreeGrafter"/>
</dbReference>
<feature type="compositionally biased region" description="Polar residues" evidence="1">
    <location>
        <begin position="96"/>
        <end position="111"/>
    </location>
</feature>
<dbReference type="GO" id="GO:0005634">
    <property type="term" value="C:nucleus"/>
    <property type="evidence" value="ECO:0007669"/>
    <property type="project" value="TreeGrafter"/>
</dbReference>
<dbReference type="AlphaFoldDB" id="A0A093VNM1"/>
<organism evidence="2">
    <name type="scientific">Talaromyces marneffei PM1</name>
    <dbReference type="NCBI Taxonomy" id="1077442"/>
    <lineage>
        <taxon>Eukaryota</taxon>
        <taxon>Fungi</taxon>
        <taxon>Dikarya</taxon>
        <taxon>Ascomycota</taxon>
        <taxon>Pezizomycotina</taxon>
        <taxon>Eurotiomycetes</taxon>
        <taxon>Eurotiomycetidae</taxon>
        <taxon>Eurotiales</taxon>
        <taxon>Trichocomaceae</taxon>
        <taxon>Talaromyces</taxon>
        <taxon>Talaromyces sect. Talaromyces</taxon>
    </lineage>
</organism>
<sequence>MSAAEAAVAPPVVASSENSTRGHSRFRGRGRGGPGRGSHSGRGRGHGRGQGRDGTNEASGVALSDATEMQVAQQSQQPLRNQTQRQPRQNRHREQTQNAPTEGNTPTTTSIDRPPRRRNRKPANTHPHERPPTQVGGRAFGGRLTRGDAPTANDSSQPPATTDNEPDQLHADVPEFVPGQVQAHHVRDSKYRPQPVKKAHDHPPKVTTKSAAPDIATRTHEDIANGLYECPICTSELGRKSRIWSCSLCWTARLSSSVKLRMASRFSECGAALDVTFLTMFFQQTIPVGAKRRLILDPYREFLLTPVDKPALEVESDALILAIQPVTQVLAHHVPLWDRHKTVFAERIQQQSDVLTRIILMVGVVERFVATCSLVVRTLVRGLVTRDFADLAKKKSMSAATVGKSRIRFCVAPPKRK</sequence>
<dbReference type="InterPro" id="IPR034078">
    <property type="entry name" value="NFX1_fam"/>
</dbReference>
<protein>
    <submittedName>
        <fullName evidence="2">Transcriptional repressor NF-X1 like</fullName>
    </submittedName>
</protein>
<evidence type="ECO:0000256" key="1">
    <source>
        <dbReference type="SAM" id="MobiDB-lite"/>
    </source>
</evidence>
<dbReference type="EMBL" id="JPOX01000004">
    <property type="protein sequence ID" value="KFX51574.1"/>
    <property type="molecule type" value="Genomic_DNA"/>
</dbReference>
<dbReference type="PANTHER" id="PTHR12360:SF12">
    <property type="entry name" value="TRANSCRIPTIONAL REPRESSOR NF-X1"/>
    <property type="match status" value="1"/>
</dbReference>
<feature type="region of interest" description="Disordered" evidence="1">
    <location>
        <begin position="1"/>
        <end position="212"/>
    </location>
</feature>
<name>A0A093VNM1_TALMA</name>
<accession>A0A093VNM1</accession>
<feature type="compositionally biased region" description="Low complexity" evidence="1">
    <location>
        <begin position="1"/>
        <end position="17"/>
    </location>
</feature>
<feature type="compositionally biased region" description="Polar residues" evidence="1">
    <location>
        <begin position="152"/>
        <end position="163"/>
    </location>
</feature>
<reference key="1">
    <citation type="journal article" date="2014" name="PLoS Genet.">
        <title>Signature Gene Expression Reveals Novel Clues to the Molecular Mechanisms of Dimorphic Transition in Penicillium marneffei.</title>
        <authorList>
            <person name="Yang E."/>
            <person name="Wang G."/>
            <person name="Cai J."/>
            <person name="Woo P.C."/>
            <person name="Lau S.K."/>
            <person name="Yuen K.-Y."/>
            <person name="Chow W.-N."/>
            <person name="Lin X."/>
        </authorList>
    </citation>
    <scope>NUCLEOTIDE SEQUENCE [LARGE SCALE GENOMIC DNA]</scope>
    <source>
        <strain>PM1</strain>
    </source>
</reference>
<reference evidence="2" key="2">
    <citation type="journal article" date="2014" name="PLoS Genet.">
        <title>Signature gene expression reveals novel clues to the molecular mechanisms of dimorphic transition in Penicillium marneffei.</title>
        <authorList>
            <person name="Yang E."/>
            <person name="Wang G."/>
            <person name="Cai J."/>
            <person name="Woo P.C."/>
            <person name="Lau S.K."/>
            <person name="Yuen K.-Y."/>
            <person name="Chow W.-N."/>
            <person name="Lin X."/>
        </authorList>
    </citation>
    <scope>NUCLEOTIDE SEQUENCE</scope>
    <source>
        <strain evidence="2">PM1</strain>
    </source>
</reference>
<dbReference type="GO" id="GO:0000981">
    <property type="term" value="F:DNA-binding transcription factor activity, RNA polymerase II-specific"/>
    <property type="evidence" value="ECO:0007669"/>
    <property type="project" value="TreeGrafter"/>
</dbReference>
<gene>
    <name evidence="2" type="ORF">GQ26_0040200</name>
</gene>
<dbReference type="PANTHER" id="PTHR12360">
    <property type="entry name" value="NUCLEAR TRANSCRIPTION FACTOR, X-BOX BINDING 1 NFX1"/>
    <property type="match status" value="1"/>
</dbReference>
<dbReference type="HOGENOM" id="CLU_659187_0_0_1"/>
<proteinExistence type="predicted"/>
<evidence type="ECO:0000313" key="2">
    <source>
        <dbReference type="EMBL" id="KFX51574.1"/>
    </source>
</evidence>